<feature type="non-terminal residue" evidence="1">
    <location>
        <position position="157"/>
    </location>
</feature>
<proteinExistence type="predicted"/>
<protein>
    <submittedName>
        <fullName evidence="1">Uncharacterized protein</fullName>
    </submittedName>
</protein>
<dbReference type="EMBL" id="BARV01003388">
    <property type="protein sequence ID" value="GAI06305.1"/>
    <property type="molecule type" value="Genomic_DNA"/>
</dbReference>
<dbReference type="AlphaFoldDB" id="X1LV59"/>
<comment type="caution">
    <text evidence="1">The sequence shown here is derived from an EMBL/GenBank/DDBJ whole genome shotgun (WGS) entry which is preliminary data.</text>
</comment>
<reference evidence="1" key="1">
    <citation type="journal article" date="2014" name="Front. Microbiol.">
        <title>High frequency of phylogenetically diverse reductive dehalogenase-homologous genes in deep subseafloor sedimentary metagenomes.</title>
        <authorList>
            <person name="Kawai M."/>
            <person name="Futagami T."/>
            <person name="Toyoda A."/>
            <person name="Takaki Y."/>
            <person name="Nishi S."/>
            <person name="Hori S."/>
            <person name="Arai W."/>
            <person name="Tsubouchi T."/>
            <person name="Morono Y."/>
            <person name="Uchiyama I."/>
            <person name="Ito T."/>
            <person name="Fujiyama A."/>
            <person name="Inagaki F."/>
            <person name="Takami H."/>
        </authorList>
    </citation>
    <scope>NUCLEOTIDE SEQUENCE</scope>
    <source>
        <strain evidence="1">Expedition CK06-06</strain>
    </source>
</reference>
<organism evidence="1">
    <name type="scientific">marine sediment metagenome</name>
    <dbReference type="NCBI Taxonomy" id="412755"/>
    <lineage>
        <taxon>unclassified sequences</taxon>
        <taxon>metagenomes</taxon>
        <taxon>ecological metagenomes</taxon>
    </lineage>
</organism>
<name>X1LV59_9ZZZZ</name>
<sequence length="157" mass="16272">MPLVNPQDVAAHNALDTGVHGVTVGVVCSETEAETIAAAAVGVHAARANFHPISSTEAFTSGDTLTKEETGKLCTNQGAPGTVILILPADAEAGHTFLLLVVTADIFGIRAPNKAIYRGGVKGDDNDYIRSSTAGDLVELVAIGNGDWFTNEIKGTW</sequence>
<evidence type="ECO:0000313" key="1">
    <source>
        <dbReference type="EMBL" id="GAI06305.1"/>
    </source>
</evidence>
<gene>
    <name evidence="1" type="ORF">S06H3_08129</name>
</gene>
<accession>X1LV59</accession>